<reference evidence="8" key="1">
    <citation type="submission" date="2022-06" db="EMBL/GenBank/DDBJ databases">
        <authorList>
            <consortium name="SYNGENTA / RWTH Aachen University"/>
        </authorList>
    </citation>
    <scope>NUCLEOTIDE SEQUENCE</scope>
</reference>
<evidence type="ECO:0000256" key="6">
    <source>
        <dbReference type="ARBA" id="ARBA00023027"/>
    </source>
</evidence>
<dbReference type="AlphaFoldDB" id="A0AAV0BBT3"/>
<dbReference type="GO" id="GO:0005829">
    <property type="term" value="C:cytosol"/>
    <property type="evidence" value="ECO:0007669"/>
    <property type="project" value="TreeGrafter"/>
</dbReference>
<evidence type="ECO:0000256" key="1">
    <source>
        <dbReference type="ARBA" id="ARBA00008824"/>
    </source>
</evidence>
<dbReference type="Proteomes" id="UP001153365">
    <property type="component" value="Unassembled WGS sequence"/>
</dbReference>
<dbReference type="PANTHER" id="PTHR11540">
    <property type="entry name" value="MALATE AND LACTATE DEHYDROGENASE"/>
    <property type="match status" value="1"/>
</dbReference>
<keyword evidence="9" id="KW-1185">Reference proteome</keyword>
<evidence type="ECO:0000256" key="2">
    <source>
        <dbReference type="ARBA" id="ARBA00011738"/>
    </source>
</evidence>
<dbReference type="GO" id="GO:0006099">
    <property type="term" value="P:tricarboxylic acid cycle"/>
    <property type="evidence" value="ECO:0007669"/>
    <property type="project" value="UniProtKB-KW"/>
</dbReference>
<dbReference type="SUPFAM" id="SSF51735">
    <property type="entry name" value="NAD(P)-binding Rossmann-fold domains"/>
    <property type="match status" value="1"/>
</dbReference>
<accession>A0AAV0BBT3</accession>
<dbReference type="Gene3D" id="3.40.50.720">
    <property type="entry name" value="NAD(P)-binding Rossmann-like Domain"/>
    <property type="match status" value="1"/>
</dbReference>
<sequence length="128" mass="13593">IGQPLSLLLKQDPNITELALFDVVPPVKGVAVDISHINTPSTVTGTAANAKNLKGADLVIIPASVPRNPGMTRNDLFNPNAGIVRNFANSVVENCPKAFICVISNQVNSTLPIVAEVLKKAKVFDPKR</sequence>
<dbReference type="PANTHER" id="PTHR11540:SF16">
    <property type="entry name" value="MALATE DEHYDROGENASE, MITOCHONDRIAL"/>
    <property type="match status" value="1"/>
</dbReference>
<evidence type="ECO:0000256" key="3">
    <source>
        <dbReference type="ARBA" id="ARBA00012995"/>
    </source>
</evidence>
<dbReference type="EC" id="1.1.1.37" evidence="3"/>
<proteinExistence type="inferred from homology"/>
<feature type="domain" description="Lactate/malate dehydrogenase N-terminal" evidence="7">
    <location>
        <begin position="1"/>
        <end position="128"/>
    </location>
</feature>
<evidence type="ECO:0000256" key="5">
    <source>
        <dbReference type="ARBA" id="ARBA00023002"/>
    </source>
</evidence>
<dbReference type="EMBL" id="CALTRL010005184">
    <property type="protein sequence ID" value="CAH7684107.1"/>
    <property type="molecule type" value="Genomic_DNA"/>
</dbReference>
<protein>
    <recommendedName>
        <fullName evidence="3">malate dehydrogenase</fullName>
        <ecNumber evidence="3">1.1.1.37</ecNumber>
    </recommendedName>
</protein>
<keyword evidence="5" id="KW-0560">Oxidoreductase</keyword>
<dbReference type="InterPro" id="IPR001236">
    <property type="entry name" value="Lactate/malate_DH_N"/>
</dbReference>
<comment type="similarity">
    <text evidence="1">Belongs to the LDH/MDH superfamily. MDH type 1 family.</text>
</comment>
<dbReference type="FunFam" id="3.40.50.720:FF:000268">
    <property type="entry name" value="Malate dehydrogenase"/>
    <property type="match status" value="1"/>
</dbReference>
<comment type="caution">
    <text evidence="8">The sequence shown here is derived from an EMBL/GenBank/DDBJ whole genome shotgun (WGS) entry which is preliminary data.</text>
</comment>
<evidence type="ECO:0000259" key="7">
    <source>
        <dbReference type="Pfam" id="PF00056"/>
    </source>
</evidence>
<comment type="subunit">
    <text evidence="2">Homodimer.</text>
</comment>
<evidence type="ECO:0000313" key="8">
    <source>
        <dbReference type="EMBL" id="CAH7684107.1"/>
    </source>
</evidence>
<feature type="non-terminal residue" evidence="8">
    <location>
        <position position="1"/>
    </location>
</feature>
<evidence type="ECO:0000256" key="4">
    <source>
        <dbReference type="ARBA" id="ARBA00022532"/>
    </source>
</evidence>
<keyword evidence="4" id="KW-0816">Tricarboxylic acid cycle</keyword>
<dbReference type="GO" id="GO:0030060">
    <property type="term" value="F:L-malate dehydrogenase (NAD+) activity"/>
    <property type="evidence" value="ECO:0007669"/>
    <property type="project" value="UniProtKB-EC"/>
</dbReference>
<name>A0AAV0BBT3_PHAPC</name>
<organism evidence="8 9">
    <name type="scientific">Phakopsora pachyrhizi</name>
    <name type="common">Asian soybean rust disease fungus</name>
    <dbReference type="NCBI Taxonomy" id="170000"/>
    <lineage>
        <taxon>Eukaryota</taxon>
        <taxon>Fungi</taxon>
        <taxon>Dikarya</taxon>
        <taxon>Basidiomycota</taxon>
        <taxon>Pucciniomycotina</taxon>
        <taxon>Pucciniomycetes</taxon>
        <taxon>Pucciniales</taxon>
        <taxon>Phakopsoraceae</taxon>
        <taxon>Phakopsora</taxon>
    </lineage>
</organism>
<keyword evidence="6" id="KW-0520">NAD</keyword>
<gene>
    <name evidence="8" type="ORF">PPACK8108_LOCUS18101</name>
</gene>
<dbReference type="Pfam" id="PF00056">
    <property type="entry name" value="Ldh_1_N"/>
    <property type="match status" value="1"/>
</dbReference>
<evidence type="ECO:0000313" key="9">
    <source>
        <dbReference type="Proteomes" id="UP001153365"/>
    </source>
</evidence>
<dbReference type="InterPro" id="IPR036291">
    <property type="entry name" value="NAD(P)-bd_dom_sf"/>
</dbReference>